<evidence type="ECO:0000256" key="3">
    <source>
        <dbReference type="ARBA" id="ARBA00023163"/>
    </source>
</evidence>
<evidence type="ECO:0000256" key="2">
    <source>
        <dbReference type="ARBA" id="ARBA00023125"/>
    </source>
</evidence>
<feature type="domain" description="HTH araC/xylS-type" evidence="4">
    <location>
        <begin position="197"/>
        <end position="295"/>
    </location>
</feature>
<dbReference type="SMART" id="SM00342">
    <property type="entry name" value="HTH_ARAC"/>
    <property type="match status" value="1"/>
</dbReference>
<reference evidence="6" key="1">
    <citation type="journal article" date="2019" name="Int. J. Syst. Evol. Microbiol.">
        <title>The Global Catalogue of Microorganisms (GCM) 10K type strain sequencing project: providing services to taxonomists for standard genome sequencing and annotation.</title>
        <authorList>
            <consortium name="The Broad Institute Genomics Platform"/>
            <consortium name="The Broad Institute Genome Sequencing Center for Infectious Disease"/>
            <person name="Wu L."/>
            <person name="Ma J."/>
        </authorList>
    </citation>
    <scope>NUCLEOTIDE SEQUENCE [LARGE SCALE GENOMIC DNA]</scope>
    <source>
        <strain evidence="6">CGMCC 1.15044</strain>
    </source>
</reference>
<dbReference type="InterPro" id="IPR003313">
    <property type="entry name" value="AraC-bd"/>
</dbReference>
<comment type="caution">
    <text evidence="5">The sequence shown here is derived from an EMBL/GenBank/DDBJ whole genome shotgun (WGS) entry which is preliminary data.</text>
</comment>
<keyword evidence="3" id="KW-0804">Transcription</keyword>
<dbReference type="EMBL" id="BMHF01000003">
    <property type="protein sequence ID" value="GGA30335.1"/>
    <property type="molecule type" value="Genomic_DNA"/>
</dbReference>
<proteinExistence type="predicted"/>
<keyword evidence="6" id="KW-1185">Reference proteome</keyword>
<dbReference type="Proteomes" id="UP000609323">
    <property type="component" value="Unassembled WGS sequence"/>
</dbReference>
<dbReference type="SUPFAM" id="SSF46689">
    <property type="entry name" value="Homeodomain-like"/>
    <property type="match status" value="2"/>
</dbReference>
<name>A0ABQ1FVR1_9BACL</name>
<dbReference type="PANTHER" id="PTHR43280:SF30">
    <property type="entry name" value="MMSAB OPERON REGULATORY PROTEIN"/>
    <property type="match status" value="1"/>
</dbReference>
<evidence type="ECO:0000259" key="4">
    <source>
        <dbReference type="PROSITE" id="PS01124"/>
    </source>
</evidence>
<dbReference type="SUPFAM" id="SSF51215">
    <property type="entry name" value="Regulatory protein AraC"/>
    <property type="match status" value="1"/>
</dbReference>
<dbReference type="Gene3D" id="2.60.120.10">
    <property type="entry name" value="Jelly Rolls"/>
    <property type="match status" value="1"/>
</dbReference>
<organism evidence="5 6">
    <name type="scientific">Paenibacillus physcomitrellae</name>
    <dbReference type="NCBI Taxonomy" id="1619311"/>
    <lineage>
        <taxon>Bacteria</taxon>
        <taxon>Bacillati</taxon>
        <taxon>Bacillota</taxon>
        <taxon>Bacilli</taxon>
        <taxon>Bacillales</taxon>
        <taxon>Paenibacillaceae</taxon>
        <taxon>Paenibacillus</taxon>
    </lineage>
</organism>
<sequence length="298" mass="34246">MDMIRKIDGFTSQKLIVLPDDILNKVSKHPLVAPLYVTDTGYFPEAKYHYRERPDGIGAYILIYCAGGEGWIQIQDGRKHELRKGFAAVIPAGAGHQYASSEDHPWSIYWWHMKGEQAEVFFEDFDKQSEPLLLGAQQNTNVVRLFEEGYEILQKGYSLNHMIYVSQLASYLAVMLRLPQLLSSDSNRQPGNKGNMDGTIRYMSEHLEGQLTLAELASQANLSVPHLTHRFKQATGYSPVDYYLRLKIQRACQMLDLTDQSIKEISHRLGFQDPYYFSRLFKKIMGKPPTEYRETRKG</sequence>
<dbReference type="CDD" id="cd06986">
    <property type="entry name" value="cupin_MmsR-like_N"/>
    <property type="match status" value="1"/>
</dbReference>
<dbReference type="PROSITE" id="PS01124">
    <property type="entry name" value="HTH_ARAC_FAMILY_2"/>
    <property type="match status" value="1"/>
</dbReference>
<keyword evidence="1" id="KW-0805">Transcription regulation</keyword>
<dbReference type="PROSITE" id="PS00041">
    <property type="entry name" value="HTH_ARAC_FAMILY_1"/>
    <property type="match status" value="1"/>
</dbReference>
<dbReference type="InterPro" id="IPR014710">
    <property type="entry name" value="RmlC-like_jellyroll"/>
</dbReference>
<dbReference type="Gene3D" id="1.10.10.60">
    <property type="entry name" value="Homeodomain-like"/>
    <property type="match status" value="2"/>
</dbReference>
<dbReference type="InterPro" id="IPR020449">
    <property type="entry name" value="Tscrpt_reg_AraC-type_HTH"/>
</dbReference>
<dbReference type="PRINTS" id="PR00032">
    <property type="entry name" value="HTHARAC"/>
</dbReference>
<dbReference type="Pfam" id="PF02311">
    <property type="entry name" value="AraC_binding"/>
    <property type="match status" value="1"/>
</dbReference>
<evidence type="ECO:0000313" key="6">
    <source>
        <dbReference type="Proteomes" id="UP000609323"/>
    </source>
</evidence>
<dbReference type="Pfam" id="PF12833">
    <property type="entry name" value="HTH_18"/>
    <property type="match status" value="1"/>
</dbReference>
<evidence type="ECO:0000313" key="5">
    <source>
        <dbReference type="EMBL" id="GGA30335.1"/>
    </source>
</evidence>
<dbReference type="InterPro" id="IPR037923">
    <property type="entry name" value="HTH-like"/>
</dbReference>
<dbReference type="InterPro" id="IPR018062">
    <property type="entry name" value="HTH_AraC-typ_CS"/>
</dbReference>
<dbReference type="InterPro" id="IPR009057">
    <property type="entry name" value="Homeodomain-like_sf"/>
</dbReference>
<dbReference type="PANTHER" id="PTHR43280">
    <property type="entry name" value="ARAC-FAMILY TRANSCRIPTIONAL REGULATOR"/>
    <property type="match status" value="1"/>
</dbReference>
<accession>A0ABQ1FVR1</accession>
<protein>
    <submittedName>
        <fullName evidence="5">Transcriptional regulator</fullName>
    </submittedName>
</protein>
<keyword evidence="2" id="KW-0238">DNA-binding</keyword>
<dbReference type="InterPro" id="IPR018060">
    <property type="entry name" value="HTH_AraC"/>
</dbReference>
<evidence type="ECO:0000256" key="1">
    <source>
        <dbReference type="ARBA" id="ARBA00023015"/>
    </source>
</evidence>
<gene>
    <name evidence="5" type="ORF">GCM10010917_14330</name>
</gene>